<dbReference type="Gene3D" id="1.20.58.390">
    <property type="entry name" value="Neurotransmitter-gated ion-channel transmembrane domain"/>
    <property type="match status" value="1"/>
</dbReference>
<dbReference type="SUPFAM" id="SSF90112">
    <property type="entry name" value="Neurotransmitter-gated ion-channel transmembrane pore"/>
    <property type="match status" value="1"/>
</dbReference>
<feature type="transmembrane region" description="Helical" evidence="20">
    <location>
        <begin position="295"/>
        <end position="319"/>
    </location>
</feature>
<keyword evidence="9" id="KW-1015">Disulfide bond</keyword>
<evidence type="ECO:0000256" key="2">
    <source>
        <dbReference type="ARBA" id="ARBA00022475"/>
    </source>
</evidence>
<dbReference type="FunFam" id="1.20.58.390:FF:000103">
    <property type="entry name" value="Si:ch211-256e16.10"/>
    <property type="match status" value="1"/>
</dbReference>
<comment type="catalytic activity">
    <reaction evidence="18">
        <text>Ca(2+)(in) = Ca(2+)(out)</text>
        <dbReference type="Rhea" id="RHEA:29671"/>
        <dbReference type="ChEBI" id="CHEBI:29108"/>
    </reaction>
</comment>
<evidence type="ECO:0000256" key="15">
    <source>
        <dbReference type="ARBA" id="ARBA00034104"/>
    </source>
</evidence>
<feature type="signal peptide" evidence="20">
    <location>
        <begin position="1"/>
        <end position="17"/>
    </location>
</feature>
<evidence type="ECO:0000259" key="21">
    <source>
        <dbReference type="Pfam" id="PF02931"/>
    </source>
</evidence>
<evidence type="ECO:0000256" key="6">
    <source>
        <dbReference type="ARBA" id="ARBA00023018"/>
    </source>
</evidence>
<evidence type="ECO:0000256" key="7">
    <source>
        <dbReference type="ARBA" id="ARBA00023065"/>
    </source>
</evidence>
<evidence type="ECO:0000256" key="13">
    <source>
        <dbReference type="ARBA" id="ARBA00023286"/>
    </source>
</evidence>
<evidence type="ECO:0000256" key="14">
    <source>
        <dbReference type="ARBA" id="ARBA00023303"/>
    </source>
</evidence>
<reference evidence="23" key="1">
    <citation type="submission" date="2023-08" db="EMBL/GenBank/DDBJ databases">
        <authorList>
            <person name="Alioto T."/>
            <person name="Alioto T."/>
            <person name="Gomez Garrido J."/>
        </authorList>
    </citation>
    <scope>NUCLEOTIDE SEQUENCE</scope>
</reference>
<evidence type="ECO:0000256" key="3">
    <source>
        <dbReference type="ARBA" id="ARBA00022692"/>
    </source>
</evidence>
<keyword evidence="8 20" id="KW-0472">Membrane</keyword>
<evidence type="ECO:0000256" key="4">
    <source>
        <dbReference type="ARBA" id="ARBA00022729"/>
    </source>
</evidence>
<keyword evidence="2" id="KW-1003">Cell membrane</keyword>
<dbReference type="InterPro" id="IPR036734">
    <property type="entry name" value="Neur_chan_lig-bd_sf"/>
</dbReference>
<evidence type="ECO:0000256" key="9">
    <source>
        <dbReference type="ARBA" id="ARBA00023157"/>
    </source>
</evidence>
<dbReference type="EMBL" id="OY660866">
    <property type="protein sequence ID" value="CAJ1052630.1"/>
    <property type="molecule type" value="Genomic_DNA"/>
</dbReference>
<evidence type="ECO:0000256" key="17">
    <source>
        <dbReference type="ARBA" id="ARBA00036239"/>
    </source>
</evidence>
<proteinExistence type="inferred from homology"/>
<comment type="function">
    <text evidence="19">Forms serotonin (5-hydroxytryptamine/5-HT3)-activated cation-selective channel complexes, which when activated cause fast, depolarizing responses in neurons.</text>
</comment>
<keyword evidence="10 23" id="KW-0675">Receptor</keyword>
<feature type="domain" description="Neurotransmitter-gated ion-channel transmembrane" evidence="22">
    <location>
        <begin position="242"/>
        <end position="377"/>
    </location>
</feature>
<dbReference type="InterPro" id="IPR006202">
    <property type="entry name" value="Neur_chan_lig-bd"/>
</dbReference>
<keyword evidence="5 20" id="KW-1133">Transmembrane helix</keyword>
<evidence type="ECO:0000313" key="23">
    <source>
        <dbReference type="EMBL" id="CAJ1052630.1"/>
    </source>
</evidence>
<feature type="domain" description="Neurotransmitter-gated ion-channel ligand-binding" evidence="21">
    <location>
        <begin position="40"/>
        <end position="234"/>
    </location>
</feature>
<dbReference type="InterPro" id="IPR006201">
    <property type="entry name" value="Neur_channel"/>
</dbReference>
<evidence type="ECO:0000256" key="10">
    <source>
        <dbReference type="ARBA" id="ARBA00023170"/>
    </source>
</evidence>
<comment type="catalytic activity">
    <reaction evidence="16">
        <text>K(+)(in) = K(+)(out)</text>
        <dbReference type="Rhea" id="RHEA:29463"/>
        <dbReference type="ChEBI" id="CHEBI:29103"/>
    </reaction>
</comment>
<keyword evidence="13" id="KW-1071">Ligand-gated ion channel</keyword>
<comment type="caution">
    <text evidence="20">Lacks conserved residue(s) required for the propagation of feature annotation.</text>
</comment>
<keyword evidence="14 20" id="KW-0407">Ion channel</keyword>
<comment type="catalytic activity">
    <reaction evidence="17">
        <text>Na(+)(in) = Na(+)(out)</text>
        <dbReference type="Rhea" id="RHEA:34963"/>
        <dbReference type="ChEBI" id="CHEBI:29101"/>
    </reaction>
</comment>
<keyword evidence="4 20" id="KW-0732">Signal</keyword>
<evidence type="ECO:0000256" key="8">
    <source>
        <dbReference type="ARBA" id="ARBA00023136"/>
    </source>
</evidence>
<evidence type="ECO:0000256" key="20">
    <source>
        <dbReference type="RuleBase" id="RU000687"/>
    </source>
</evidence>
<dbReference type="GO" id="GO:0005230">
    <property type="term" value="F:extracellular ligand-gated monoatomic ion channel activity"/>
    <property type="evidence" value="ECO:0007669"/>
    <property type="project" value="InterPro"/>
</dbReference>
<keyword evidence="7 20" id="KW-0406">Ion transport</keyword>
<evidence type="ECO:0000256" key="1">
    <source>
        <dbReference type="ARBA" id="ARBA00022448"/>
    </source>
</evidence>
<dbReference type="Pfam" id="PF02932">
    <property type="entry name" value="Neur_chan_memb"/>
    <property type="match status" value="1"/>
</dbReference>
<evidence type="ECO:0000256" key="5">
    <source>
        <dbReference type="ARBA" id="ARBA00022989"/>
    </source>
</evidence>
<organism evidence="23 24">
    <name type="scientific">Xyrichtys novacula</name>
    <name type="common">Pearly razorfish</name>
    <name type="synonym">Hemipteronotus novacula</name>
    <dbReference type="NCBI Taxonomy" id="13765"/>
    <lineage>
        <taxon>Eukaryota</taxon>
        <taxon>Metazoa</taxon>
        <taxon>Chordata</taxon>
        <taxon>Craniata</taxon>
        <taxon>Vertebrata</taxon>
        <taxon>Euteleostomi</taxon>
        <taxon>Actinopterygii</taxon>
        <taxon>Neopterygii</taxon>
        <taxon>Teleostei</taxon>
        <taxon>Neoteleostei</taxon>
        <taxon>Acanthomorphata</taxon>
        <taxon>Eupercaria</taxon>
        <taxon>Labriformes</taxon>
        <taxon>Labridae</taxon>
        <taxon>Xyrichtys</taxon>
    </lineage>
</organism>
<name>A0AAV1EV99_XYRNO</name>
<dbReference type="Gene3D" id="2.70.170.10">
    <property type="entry name" value="Neurotransmitter-gated ion-channel ligand-binding domain"/>
    <property type="match status" value="1"/>
</dbReference>
<comment type="subcellular location">
    <subcellularLocation>
        <location evidence="15">Postsynaptic cell membrane</location>
        <topology evidence="15">Multi-pass membrane protein</topology>
    </subcellularLocation>
</comment>
<dbReference type="FunFam" id="2.70.170.10:FF:000017">
    <property type="entry name" value="5-hydroxytryptamine receptor 3A"/>
    <property type="match status" value="1"/>
</dbReference>
<dbReference type="InterPro" id="IPR018000">
    <property type="entry name" value="Neurotransmitter_ion_chnl_CS"/>
</dbReference>
<comment type="similarity">
    <text evidence="20">Belongs to the ligand-gated ion channel (TC 1.A.9) family.</text>
</comment>
<accession>A0AAV1EV99</accession>
<evidence type="ECO:0000256" key="19">
    <source>
        <dbReference type="ARBA" id="ARBA00037540"/>
    </source>
</evidence>
<dbReference type="Pfam" id="PF02931">
    <property type="entry name" value="Neur_chan_LBD"/>
    <property type="match status" value="1"/>
</dbReference>
<dbReference type="AlphaFoldDB" id="A0AAV1EV99"/>
<feature type="chain" id="PRO_5043094420" evidence="20">
    <location>
        <begin position="18"/>
        <end position="433"/>
    </location>
</feature>
<dbReference type="InterPro" id="IPR036719">
    <property type="entry name" value="Neuro-gated_channel_TM_sf"/>
</dbReference>
<dbReference type="GO" id="GO:0045211">
    <property type="term" value="C:postsynaptic membrane"/>
    <property type="evidence" value="ECO:0007669"/>
    <property type="project" value="UniProtKB-SubCell"/>
</dbReference>
<gene>
    <name evidence="23" type="ORF">XNOV1_A000441</name>
</gene>
<keyword evidence="11" id="KW-0325">Glycoprotein</keyword>
<dbReference type="InterPro" id="IPR038050">
    <property type="entry name" value="Neuro_actylchol_rec"/>
</dbReference>
<keyword evidence="24" id="KW-1185">Reference proteome</keyword>
<dbReference type="PROSITE" id="PS00236">
    <property type="entry name" value="NEUROTR_ION_CHANNEL"/>
    <property type="match status" value="1"/>
</dbReference>
<keyword evidence="1 20" id="KW-0813">Transport</keyword>
<dbReference type="InterPro" id="IPR006029">
    <property type="entry name" value="Neurotrans-gated_channel_TM"/>
</dbReference>
<keyword evidence="3 20" id="KW-0812">Transmembrane</keyword>
<dbReference type="PRINTS" id="PR00252">
    <property type="entry name" value="NRIONCHANNEL"/>
</dbReference>
<evidence type="ECO:0000256" key="18">
    <source>
        <dbReference type="ARBA" id="ARBA00036634"/>
    </source>
</evidence>
<dbReference type="SUPFAM" id="SSF63712">
    <property type="entry name" value="Nicotinic receptor ligand binding domain-like"/>
    <property type="match status" value="1"/>
</dbReference>
<dbReference type="Proteomes" id="UP001178508">
    <property type="component" value="Chromosome 3"/>
</dbReference>
<evidence type="ECO:0000256" key="11">
    <source>
        <dbReference type="ARBA" id="ARBA00023180"/>
    </source>
</evidence>
<keyword evidence="12" id="KW-0628">Postsynaptic cell membrane</keyword>
<evidence type="ECO:0000256" key="16">
    <source>
        <dbReference type="ARBA" id="ARBA00034430"/>
    </source>
</evidence>
<feature type="transmembrane region" description="Helical" evidence="20">
    <location>
        <begin position="406"/>
        <end position="427"/>
    </location>
</feature>
<feature type="transmembrane region" description="Helical" evidence="20">
    <location>
        <begin position="235"/>
        <end position="254"/>
    </location>
</feature>
<keyword evidence="6" id="KW-0770">Synapse</keyword>
<dbReference type="GO" id="GO:0004888">
    <property type="term" value="F:transmembrane signaling receptor activity"/>
    <property type="evidence" value="ECO:0007669"/>
    <property type="project" value="InterPro"/>
</dbReference>
<protein>
    <submittedName>
        <fullName evidence="23">-hydroxytryptamine receptor 3A-like</fullName>
    </submittedName>
</protein>
<evidence type="ECO:0000259" key="22">
    <source>
        <dbReference type="Pfam" id="PF02932"/>
    </source>
</evidence>
<sequence>MLAAFFITLLLTDGVSPCDRSYRDLLHFLNLTQKTDLLAMTRPVKNHSEPTEVELDMLLYAILDVKEKEQKFMSYVWIDLYWKDEYIQWKQEDFCNITHISLPTQLLWKPDIAIIEMTEKNKVTQSPYLRIFYNGRALLKIDMVLITTCKLQVYKFPFDTQSCNLTFKSVIHKDYEIQLVLFNNSKWTTNWSKEMTGTQSDWLLISITSIKGAIHKYGISRSLVVYTITMKRRPVLYIVNFILPVMLFLCLDLASFMISESGGEKLSFKVTVLLAVTVMQLILNEILPSSSDKIPVIVVFCIGIFGLMMLSLLETILVMHLMEKDSVSKESGADKDQNQSVQRLLCCSGSAGETPSQLLPLARQVSSGQLTGESHDSEKEVMTGSSRKEDGPIGYWTRMAKAINKVFFIFYLTTVCLFVVSMFYSWIKEEEEM</sequence>
<dbReference type="PANTHER" id="PTHR18945">
    <property type="entry name" value="NEUROTRANSMITTER GATED ION CHANNEL"/>
    <property type="match status" value="1"/>
</dbReference>
<evidence type="ECO:0000313" key="24">
    <source>
        <dbReference type="Proteomes" id="UP001178508"/>
    </source>
</evidence>
<evidence type="ECO:0000256" key="12">
    <source>
        <dbReference type="ARBA" id="ARBA00023257"/>
    </source>
</evidence>